<proteinExistence type="inferred from homology"/>
<dbReference type="OrthoDB" id="185659at2759"/>
<dbReference type="Pfam" id="PF10417">
    <property type="entry name" value="1-cysPrx_C"/>
    <property type="match status" value="1"/>
</dbReference>
<feature type="domain" description="Thioredoxin" evidence="11">
    <location>
        <begin position="12"/>
        <end position="172"/>
    </location>
</feature>
<accession>A0A0B7MR55</accession>
<protein>
    <recommendedName>
        <fullName evidence="2">thioredoxin-dependent peroxiredoxin</fullName>
        <ecNumber evidence="2">1.11.1.24</ecNumber>
    </recommendedName>
</protein>
<dbReference type="GO" id="GO:0042744">
    <property type="term" value="P:hydrogen peroxide catabolic process"/>
    <property type="evidence" value="ECO:0007669"/>
    <property type="project" value="TreeGrafter"/>
</dbReference>
<dbReference type="FunFam" id="3.40.30.10:FF:000003">
    <property type="entry name" value="Peroxiredoxin 1"/>
    <property type="match status" value="1"/>
</dbReference>
<keyword evidence="7 9" id="KW-0676">Redox-active center</keyword>
<dbReference type="EC" id="1.11.1.24" evidence="2"/>
<dbReference type="Proteomes" id="UP000054107">
    <property type="component" value="Unassembled WGS sequence"/>
</dbReference>
<keyword evidence="3 9" id="KW-0575">Peroxidase</keyword>
<dbReference type="Pfam" id="PF00578">
    <property type="entry name" value="AhpC-TSA"/>
    <property type="match status" value="1"/>
</dbReference>
<dbReference type="STRING" id="35722.A0A0B7MR55"/>
<keyword evidence="4 9" id="KW-0049">Antioxidant</keyword>
<comment type="catalytic activity">
    <reaction evidence="8">
        <text>a hydroperoxide + [thioredoxin]-dithiol = an alcohol + [thioredoxin]-disulfide + H2O</text>
        <dbReference type="Rhea" id="RHEA:62620"/>
        <dbReference type="Rhea" id="RHEA-COMP:10698"/>
        <dbReference type="Rhea" id="RHEA-COMP:10700"/>
        <dbReference type="ChEBI" id="CHEBI:15377"/>
        <dbReference type="ChEBI" id="CHEBI:29950"/>
        <dbReference type="ChEBI" id="CHEBI:30879"/>
        <dbReference type="ChEBI" id="CHEBI:35924"/>
        <dbReference type="ChEBI" id="CHEBI:50058"/>
        <dbReference type="EC" id="1.11.1.24"/>
    </reaction>
</comment>
<dbReference type="GO" id="GO:0033554">
    <property type="term" value="P:cellular response to stress"/>
    <property type="evidence" value="ECO:0007669"/>
    <property type="project" value="TreeGrafter"/>
</dbReference>
<keyword evidence="13" id="KW-1185">Reference proteome</keyword>
<dbReference type="AlphaFoldDB" id="A0A0B7MR55"/>
<evidence type="ECO:0000256" key="1">
    <source>
        <dbReference type="ARBA" id="ARBA00009796"/>
    </source>
</evidence>
<dbReference type="GO" id="GO:0008379">
    <property type="term" value="F:thioredoxin peroxidase activity"/>
    <property type="evidence" value="ECO:0007669"/>
    <property type="project" value="TreeGrafter"/>
</dbReference>
<name>A0A0B7MR55_9FUNG</name>
<dbReference type="InterPro" id="IPR000866">
    <property type="entry name" value="AhpC/TSA"/>
</dbReference>
<dbReference type="CDD" id="cd03015">
    <property type="entry name" value="PRX_Typ2cys"/>
    <property type="match status" value="1"/>
</dbReference>
<dbReference type="PANTHER" id="PTHR10681">
    <property type="entry name" value="THIOREDOXIN PEROXIDASE"/>
    <property type="match status" value="1"/>
</dbReference>
<comment type="function">
    <text evidence="9">Thiol-specific peroxidase that catalyzes the reduction of hydrogen peroxide and organic hydroperoxides to water and alcohols, respectively.</text>
</comment>
<keyword evidence="5 9" id="KW-0560">Oxidoreductase</keyword>
<reference evidence="12 13" key="1">
    <citation type="submission" date="2014-09" db="EMBL/GenBank/DDBJ databases">
        <authorList>
            <person name="Ellenberger Sabrina"/>
        </authorList>
    </citation>
    <scope>NUCLEOTIDE SEQUENCE [LARGE SCALE GENOMIC DNA]</scope>
    <source>
        <strain evidence="12 13">CBS 412.66</strain>
    </source>
</reference>
<dbReference type="SUPFAM" id="SSF52833">
    <property type="entry name" value="Thioredoxin-like"/>
    <property type="match status" value="1"/>
</dbReference>
<dbReference type="InterPro" id="IPR024706">
    <property type="entry name" value="Peroxiredoxin_AhpC-typ"/>
</dbReference>
<evidence type="ECO:0000256" key="4">
    <source>
        <dbReference type="ARBA" id="ARBA00022862"/>
    </source>
</evidence>
<dbReference type="GO" id="GO:0006979">
    <property type="term" value="P:response to oxidative stress"/>
    <property type="evidence" value="ECO:0007669"/>
    <property type="project" value="TreeGrafter"/>
</dbReference>
<evidence type="ECO:0000313" key="12">
    <source>
        <dbReference type="EMBL" id="CEP08456.1"/>
    </source>
</evidence>
<dbReference type="InterPro" id="IPR013766">
    <property type="entry name" value="Thioredoxin_domain"/>
</dbReference>
<evidence type="ECO:0000256" key="9">
    <source>
        <dbReference type="PIRNR" id="PIRNR000239"/>
    </source>
</evidence>
<dbReference type="InterPro" id="IPR036249">
    <property type="entry name" value="Thioredoxin-like_sf"/>
</dbReference>
<evidence type="ECO:0000256" key="3">
    <source>
        <dbReference type="ARBA" id="ARBA00022559"/>
    </source>
</evidence>
<evidence type="ECO:0000256" key="7">
    <source>
        <dbReference type="ARBA" id="ARBA00023284"/>
    </source>
</evidence>
<evidence type="ECO:0000256" key="6">
    <source>
        <dbReference type="ARBA" id="ARBA00023157"/>
    </source>
</evidence>
<dbReference type="Gene3D" id="3.40.30.10">
    <property type="entry name" value="Glutaredoxin"/>
    <property type="match status" value="1"/>
</dbReference>
<evidence type="ECO:0000256" key="5">
    <source>
        <dbReference type="ARBA" id="ARBA00023002"/>
    </source>
</evidence>
<organism evidence="12 13">
    <name type="scientific">Parasitella parasitica</name>
    <dbReference type="NCBI Taxonomy" id="35722"/>
    <lineage>
        <taxon>Eukaryota</taxon>
        <taxon>Fungi</taxon>
        <taxon>Fungi incertae sedis</taxon>
        <taxon>Mucoromycota</taxon>
        <taxon>Mucoromycotina</taxon>
        <taxon>Mucoromycetes</taxon>
        <taxon>Mucorales</taxon>
        <taxon>Mucorineae</taxon>
        <taxon>Mucoraceae</taxon>
        <taxon>Parasitella</taxon>
    </lineage>
</organism>
<evidence type="ECO:0000256" key="8">
    <source>
        <dbReference type="ARBA" id="ARBA00049091"/>
    </source>
</evidence>
<dbReference type="PROSITE" id="PS51352">
    <property type="entry name" value="THIOREDOXIN_2"/>
    <property type="match status" value="1"/>
</dbReference>
<keyword evidence="6" id="KW-1015">Disulfide bond</keyword>
<dbReference type="PANTHER" id="PTHR10681:SF171">
    <property type="entry name" value="PEROXIREDOXIN 4"/>
    <property type="match status" value="1"/>
</dbReference>
<evidence type="ECO:0000256" key="10">
    <source>
        <dbReference type="PIRSR" id="PIRSR000239-1"/>
    </source>
</evidence>
<sequence>MGHSKRDGLVVAQVQKPAPDFDAPGVVNGEIVDHIRLSNYRGKYVVLIWYPLDFTFVCPTEIIAFNDAYEEFKSLDCELIAASCDSEYAHHAWISTPRHEGGLGKKTKIPIIADKTKSIAKSYGVYLENDGISLRGLFIIDPNGVVRQITINDLPVGRSVPETIRLVEAFQFTDKHGEVCPANWNKGSKTIIPDVHKAKAYFQDDD</sequence>
<dbReference type="GO" id="GO:0045454">
    <property type="term" value="P:cell redox homeostasis"/>
    <property type="evidence" value="ECO:0007669"/>
    <property type="project" value="TreeGrafter"/>
</dbReference>
<gene>
    <name evidence="12" type="primary">PARPA_01775.1 scaffold 1479</name>
</gene>
<feature type="active site" description="Cysteine sulfenic acid (-SOH) intermediate; for peroxidase activity" evidence="10">
    <location>
        <position position="58"/>
    </location>
</feature>
<dbReference type="InterPro" id="IPR019479">
    <property type="entry name" value="Peroxiredoxin_C"/>
</dbReference>
<evidence type="ECO:0000313" key="13">
    <source>
        <dbReference type="Proteomes" id="UP000054107"/>
    </source>
</evidence>
<dbReference type="PIRSF" id="PIRSF000239">
    <property type="entry name" value="AHPC"/>
    <property type="match status" value="1"/>
</dbReference>
<dbReference type="InterPro" id="IPR050217">
    <property type="entry name" value="Peroxiredoxin"/>
</dbReference>
<evidence type="ECO:0000256" key="2">
    <source>
        <dbReference type="ARBA" id="ARBA00013017"/>
    </source>
</evidence>
<evidence type="ECO:0000259" key="11">
    <source>
        <dbReference type="PROSITE" id="PS51352"/>
    </source>
</evidence>
<dbReference type="GO" id="GO:0005829">
    <property type="term" value="C:cytosol"/>
    <property type="evidence" value="ECO:0007669"/>
    <property type="project" value="TreeGrafter"/>
</dbReference>
<comment type="similarity">
    <text evidence="1">Belongs to the peroxiredoxin family. AhpC/Prx1 subfamily.</text>
</comment>
<dbReference type="EMBL" id="LN719513">
    <property type="protein sequence ID" value="CEP08456.1"/>
    <property type="molecule type" value="Genomic_DNA"/>
</dbReference>